<dbReference type="EMBL" id="JAWRVI010000027">
    <property type="protein sequence ID" value="KAK4088096.1"/>
    <property type="molecule type" value="Genomic_DNA"/>
</dbReference>
<keyword evidence="1" id="KW-0479">Metal-binding</keyword>
<comment type="caution">
    <text evidence="10">The sequence shown here is derived from an EMBL/GenBank/DDBJ whole genome shotgun (WGS) entry which is preliminary data.</text>
</comment>
<keyword evidence="8" id="KW-0812">Transmembrane</keyword>
<keyword evidence="8" id="KW-0472">Membrane</keyword>
<evidence type="ECO:0000256" key="4">
    <source>
        <dbReference type="ARBA" id="ARBA00022833"/>
    </source>
</evidence>
<dbReference type="Pfam" id="PF00096">
    <property type="entry name" value="zf-C2H2"/>
    <property type="match status" value="2"/>
</dbReference>
<evidence type="ECO:0000313" key="10">
    <source>
        <dbReference type="EMBL" id="KAK4088096.1"/>
    </source>
</evidence>
<dbReference type="PANTHER" id="PTHR14003">
    <property type="entry name" value="TRANSCRIPTIONAL REPRESSOR PROTEIN YY"/>
    <property type="match status" value="1"/>
</dbReference>
<keyword evidence="2" id="KW-0677">Repeat</keyword>
<evidence type="ECO:0000259" key="9">
    <source>
        <dbReference type="PROSITE" id="PS50157"/>
    </source>
</evidence>
<name>A0ABR0BWC6_PURLI</name>
<keyword evidence="4" id="KW-0862">Zinc</keyword>
<protein>
    <recommendedName>
        <fullName evidence="5">C2H2 type master regulator of conidiophore development brlA</fullName>
    </recommendedName>
</protein>
<feature type="compositionally biased region" description="Low complexity" evidence="7">
    <location>
        <begin position="645"/>
        <end position="671"/>
    </location>
</feature>
<evidence type="ECO:0000256" key="3">
    <source>
        <dbReference type="ARBA" id="ARBA00022771"/>
    </source>
</evidence>
<evidence type="ECO:0000256" key="1">
    <source>
        <dbReference type="ARBA" id="ARBA00022723"/>
    </source>
</evidence>
<feature type="compositionally biased region" description="Polar residues" evidence="7">
    <location>
        <begin position="673"/>
        <end position="684"/>
    </location>
</feature>
<keyword evidence="11" id="KW-1185">Reference proteome</keyword>
<sequence length="946" mass="102160">MESRWLGPLYLDYRLIIAGADRQGNDDRPQRLPECGCGRAVAAAAAAHADATAVAATAASLSLLPLPTSRARTRPRRTRGEALLFILCSVPFLAAVASLPSAHSSSAFIRSSAPPGRPSLLCLPDRIAGRNFTIQRSSPSGLSAPPDRLLRQFGTPPRRKAACIKWPPRSQENPSRLPTSLDFSRSRADFVAHSAPPSPVFYLYSHTWTVRPPPALTMDGSHLPFDAHMGAASSSAAGMASLSLDFDAFMAADHSASHGLGPFEPCVHDDACLDNHHHFRQPKASNKLNSSFAQPYQAGVPVSACRGHGQSAQQRIPATAPTSPTLDNGQPYTWESLFNDHALDNAALHTENFGFCQDDDCASECSSACDGSCPSQCGDTGHGICCDDDACGSPNLCLDEACQGASHPCNDESCLADNASEAPSKPNPAMTDGDKAAAAALASFGDGQLQMMQDAQAGFMQASPTAPPPTRDGQMSFMNLPQTLPCGSLSLDSMYPSTSPGFSHQQFQMAFEYALANHIMQYHDPSRGMAHAGNCLANDPGQFISKCTLPKFSANDNVTDPYLSQLQGGHECGFQVQDPNAFAHHIFEEHRPALMLHAQHFRQPGVPQSNIHVHHGVSHHHGSHTGSHMGSQMIQGKNFSPSPSPLAALSMGPSLSTTPSSSLATPSPLESETGFTEPSSSARSKSPHAESKPHILTEEDQFRCRWVMGDGSGICGHRFDNDEELQKHCKLDHLKPLKKVRGGFRCGWEGCTRDTCFTQRSKVERHMQVHTGYKPVQCTICGAALSAKQALDQHMRIHTGETPWVCKYPGCGCAFKQQSALTMHERTHTGDKPLECEICGKRFSESSNLSKHRRTHNVKGMHECQLCGKDFHRLDQLRRHMGTNHKDRPAEVDALLSKAKSKMQAQKVSKAARKNKGKGDADGLSADALELIEDHLESVVIAQDSL</sequence>
<dbReference type="Proteomes" id="UP001287286">
    <property type="component" value="Unassembled WGS sequence"/>
</dbReference>
<feature type="region of interest" description="Disordered" evidence="7">
    <location>
        <begin position="616"/>
        <end position="695"/>
    </location>
</feature>
<proteinExistence type="predicted"/>
<dbReference type="SMART" id="SM00355">
    <property type="entry name" value="ZnF_C2H2"/>
    <property type="match status" value="6"/>
</dbReference>
<dbReference type="PROSITE" id="PS50157">
    <property type="entry name" value="ZINC_FINGER_C2H2_2"/>
    <property type="match status" value="5"/>
</dbReference>
<feature type="domain" description="C2H2-type" evidence="9">
    <location>
        <begin position="776"/>
        <end position="803"/>
    </location>
</feature>
<dbReference type="SUPFAM" id="SSF57667">
    <property type="entry name" value="beta-beta-alpha zinc fingers"/>
    <property type="match status" value="3"/>
</dbReference>
<evidence type="ECO:0000256" key="5">
    <source>
        <dbReference type="ARBA" id="ARBA00044085"/>
    </source>
</evidence>
<feature type="region of interest" description="Disordered" evidence="7">
    <location>
        <begin position="902"/>
        <end position="922"/>
    </location>
</feature>
<feature type="region of interest" description="Disordered" evidence="7">
    <location>
        <begin position="134"/>
        <end position="178"/>
    </location>
</feature>
<feature type="domain" description="C2H2-type" evidence="9">
    <location>
        <begin position="744"/>
        <end position="775"/>
    </location>
</feature>
<dbReference type="PANTHER" id="PTHR14003:SF19">
    <property type="entry name" value="YY2 TRANSCRIPTION FACTOR"/>
    <property type="match status" value="1"/>
</dbReference>
<dbReference type="PROSITE" id="PS00028">
    <property type="entry name" value="ZINC_FINGER_C2H2_1"/>
    <property type="match status" value="4"/>
</dbReference>
<dbReference type="Gene3D" id="3.30.160.60">
    <property type="entry name" value="Classic Zinc Finger"/>
    <property type="match status" value="5"/>
</dbReference>
<feature type="domain" description="C2H2-type" evidence="9">
    <location>
        <begin position="862"/>
        <end position="889"/>
    </location>
</feature>
<organism evidence="10 11">
    <name type="scientific">Purpureocillium lilacinum</name>
    <name type="common">Paecilomyces lilacinus</name>
    <dbReference type="NCBI Taxonomy" id="33203"/>
    <lineage>
        <taxon>Eukaryota</taxon>
        <taxon>Fungi</taxon>
        <taxon>Dikarya</taxon>
        <taxon>Ascomycota</taxon>
        <taxon>Pezizomycotina</taxon>
        <taxon>Sordariomycetes</taxon>
        <taxon>Hypocreomycetidae</taxon>
        <taxon>Hypocreales</taxon>
        <taxon>Ophiocordycipitaceae</taxon>
        <taxon>Purpureocillium</taxon>
    </lineage>
</organism>
<feature type="domain" description="C2H2-type" evidence="9">
    <location>
        <begin position="804"/>
        <end position="833"/>
    </location>
</feature>
<evidence type="ECO:0000256" key="6">
    <source>
        <dbReference type="PROSITE-ProRule" id="PRU00042"/>
    </source>
</evidence>
<dbReference type="Pfam" id="PF13912">
    <property type="entry name" value="zf-C2H2_6"/>
    <property type="match status" value="1"/>
</dbReference>
<evidence type="ECO:0000256" key="7">
    <source>
        <dbReference type="SAM" id="MobiDB-lite"/>
    </source>
</evidence>
<dbReference type="InterPro" id="IPR036236">
    <property type="entry name" value="Znf_C2H2_sf"/>
</dbReference>
<evidence type="ECO:0000256" key="2">
    <source>
        <dbReference type="ARBA" id="ARBA00022737"/>
    </source>
</evidence>
<accession>A0ABR0BWC6</accession>
<keyword evidence="3 6" id="KW-0863">Zinc-finger</keyword>
<feature type="transmembrane region" description="Helical" evidence="8">
    <location>
        <begin position="82"/>
        <end position="102"/>
    </location>
</feature>
<evidence type="ECO:0000313" key="11">
    <source>
        <dbReference type="Proteomes" id="UP001287286"/>
    </source>
</evidence>
<dbReference type="InterPro" id="IPR013087">
    <property type="entry name" value="Znf_C2H2_type"/>
</dbReference>
<feature type="domain" description="C2H2-type" evidence="9">
    <location>
        <begin position="834"/>
        <end position="861"/>
    </location>
</feature>
<gene>
    <name evidence="10" type="ORF">Purlil1_7575</name>
</gene>
<reference evidence="10 11" key="1">
    <citation type="journal article" date="2024" name="Microbiol. Resour. Announc.">
        <title>Genome annotations for the ascomycete fungi Trichoderma harzianum, Trichoderma aggressivum, and Purpureocillium lilacinum.</title>
        <authorList>
            <person name="Beijen E.P.W."/>
            <person name="Ohm R.A."/>
        </authorList>
    </citation>
    <scope>NUCLEOTIDE SEQUENCE [LARGE SCALE GENOMIC DNA]</scope>
    <source>
        <strain evidence="10 11">CBS 150709</strain>
    </source>
</reference>
<evidence type="ECO:0000256" key="8">
    <source>
        <dbReference type="SAM" id="Phobius"/>
    </source>
</evidence>
<keyword evidence="8" id="KW-1133">Transmembrane helix</keyword>